<evidence type="ECO:0000313" key="2">
    <source>
        <dbReference type="Proteomes" id="UP000199227"/>
    </source>
</evidence>
<dbReference type="STRING" id="223786.SAMN05216234_13722"/>
<accession>A0A1I5SUJ2</accession>
<reference evidence="1 2" key="1">
    <citation type="submission" date="2016-10" db="EMBL/GenBank/DDBJ databases">
        <authorList>
            <person name="de Groot N.N."/>
        </authorList>
    </citation>
    <scope>NUCLEOTIDE SEQUENCE [LARGE SCALE GENOMIC DNA]</scope>
    <source>
        <strain evidence="1 2">EP1-55-1</strain>
    </source>
</reference>
<protein>
    <submittedName>
        <fullName evidence="1">SIR2-like domain-containing protein</fullName>
    </submittedName>
</protein>
<organism evidence="1 2">
    <name type="scientific">Hydrogenimonas thermophila</name>
    <dbReference type="NCBI Taxonomy" id="223786"/>
    <lineage>
        <taxon>Bacteria</taxon>
        <taxon>Pseudomonadati</taxon>
        <taxon>Campylobacterota</taxon>
        <taxon>Epsilonproteobacteria</taxon>
        <taxon>Campylobacterales</taxon>
        <taxon>Hydrogenimonadaceae</taxon>
        <taxon>Hydrogenimonas</taxon>
    </lineage>
</organism>
<dbReference type="RefSeq" id="WP_092913555.1">
    <property type="nucleotide sequence ID" value="NZ_FOXB01000037.1"/>
</dbReference>
<dbReference type="Pfam" id="PF13289">
    <property type="entry name" value="SIR2_2"/>
    <property type="match status" value="1"/>
</dbReference>
<gene>
    <name evidence="1" type="ORF">SAMN05216234_13722</name>
</gene>
<name>A0A1I5SUJ2_9BACT</name>
<proteinExistence type="predicted"/>
<sequence>MLFYLKSQTERVSNEEIEQLINEGQYEEVAQLLYENLGHMRFNELLENEYSLDKEEIKGSVNFLPFAFKESHIVTTNFDNVIKNVYEDNRFNFSDTIYGFDEDEIAKFLNDEYRLLIKLHGKANYHRKRILTKEEYEKFYSEHNLKLTLEKIMHNTLLFIGCSLNTDRTIKTMEEIIQENHSLPKHYVFLQMNDIETKEDIEERLAKANIFPVWYDDEEHDESIEAFLLLLTEGTLYDN</sequence>
<keyword evidence="2" id="KW-1185">Reference proteome</keyword>
<evidence type="ECO:0000313" key="1">
    <source>
        <dbReference type="EMBL" id="SFP74413.1"/>
    </source>
</evidence>
<dbReference type="OrthoDB" id="6357023at2"/>
<dbReference type="Proteomes" id="UP000199227">
    <property type="component" value="Unassembled WGS sequence"/>
</dbReference>
<dbReference type="AlphaFoldDB" id="A0A1I5SUJ2"/>
<dbReference type="EMBL" id="FOXB01000037">
    <property type="protein sequence ID" value="SFP74413.1"/>
    <property type="molecule type" value="Genomic_DNA"/>
</dbReference>